<evidence type="ECO:0000256" key="4">
    <source>
        <dbReference type="SAM" id="SignalP"/>
    </source>
</evidence>
<name>A0A1X7BU87_9RHOB</name>
<keyword evidence="4" id="KW-0732">Signal</keyword>
<dbReference type="InterPro" id="IPR050695">
    <property type="entry name" value="N-acetylmuramoyl_amidase_3"/>
</dbReference>
<gene>
    <name evidence="6" type="primary">amiC_1</name>
    <name evidence="6" type="ORF">ROA7745_03033</name>
</gene>
<sequence length="405" mass="43504">MIRICLAFMACVCCCAVVAQEYSGLARLDVAASKISDRGRTVVLDLKLSQGVPYRAFTLDAPRRLVLDFREVDWGDMAPRELDRSDRISNVRVGGFRPGWSRMVVDLDGPYLMQTTAMHIDDTNGSATLEVVLRQGEAEEFAAHSGAPAMPGWELPEGASAAKVKTGRSGERLIRVVLDPGHGGIDPGAEKEGAVEKELMLSFARELKETLIRAGGFEVVLTREDDSFVSLDRRVAIAHQVEGDLLISLHADAVTEGQATGVTAYVLSESASDKASAALAERHDRSDILAGIDLSGTDDVVADVLIDLARQETMPRAMLLSEALILGIGEYGLPVNSRPIRAAGFSVLKSPDIPSVLLELGFLSSPRDLENLTDAKWRGDLAQGIADAIKAWSIADAAAAELVRQ</sequence>
<feature type="domain" description="MurNAc-LAA" evidence="5">
    <location>
        <begin position="235"/>
        <end position="390"/>
    </location>
</feature>
<evidence type="ECO:0000259" key="5">
    <source>
        <dbReference type="SMART" id="SM00646"/>
    </source>
</evidence>
<dbReference type="Pfam" id="PF11741">
    <property type="entry name" value="AMIN"/>
    <property type="match status" value="1"/>
</dbReference>
<evidence type="ECO:0000256" key="3">
    <source>
        <dbReference type="ARBA" id="ARBA00022801"/>
    </source>
</evidence>
<dbReference type="PANTHER" id="PTHR30404:SF0">
    <property type="entry name" value="N-ACETYLMURAMOYL-L-ALANINE AMIDASE AMIC"/>
    <property type="match status" value="1"/>
</dbReference>
<feature type="signal peptide" evidence="4">
    <location>
        <begin position="1"/>
        <end position="19"/>
    </location>
</feature>
<keyword evidence="7" id="KW-1185">Reference proteome</keyword>
<dbReference type="EMBL" id="FWXB01000012">
    <property type="protein sequence ID" value="SMC13192.1"/>
    <property type="molecule type" value="Genomic_DNA"/>
</dbReference>
<dbReference type="SUPFAM" id="SSF53187">
    <property type="entry name" value="Zn-dependent exopeptidases"/>
    <property type="match status" value="1"/>
</dbReference>
<dbReference type="GO" id="GO:0009253">
    <property type="term" value="P:peptidoglycan catabolic process"/>
    <property type="evidence" value="ECO:0007669"/>
    <property type="project" value="InterPro"/>
</dbReference>
<comment type="catalytic activity">
    <reaction evidence="1">
        <text>Hydrolyzes the link between N-acetylmuramoyl residues and L-amino acid residues in certain cell-wall glycopeptides.</text>
        <dbReference type="EC" id="3.5.1.28"/>
    </reaction>
</comment>
<proteinExistence type="predicted"/>
<dbReference type="Gene3D" id="3.40.630.40">
    <property type="entry name" value="Zn-dependent exopeptidases"/>
    <property type="match status" value="1"/>
</dbReference>
<dbReference type="GO" id="GO:0008745">
    <property type="term" value="F:N-acetylmuramoyl-L-alanine amidase activity"/>
    <property type="evidence" value="ECO:0007669"/>
    <property type="project" value="UniProtKB-EC"/>
</dbReference>
<organism evidence="6 7">
    <name type="scientific">Roseovarius aestuarii</name>
    <dbReference type="NCBI Taxonomy" id="475083"/>
    <lineage>
        <taxon>Bacteria</taxon>
        <taxon>Pseudomonadati</taxon>
        <taxon>Pseudomonadota</taxon>
        <taxon>Alphaproteobacteria</taxon>
        <taxon>Rhodobacterales</taxon>
        <taxon>Roseobacteraceae</taxon>
        <taxon>Roseovarius</taxon>
    </lineage>
</organism>
<accession>A0A1X7BU87</accession>
<dbReference type="CDD" id="cd02696">
    <property type="entry name" value="MurNAc-LAA"/>
    <property type="match status" value="1"/>
</dbReference>
<dbReference type="RefSeq" id="WP_085801144.1">
    <property type="nucleotide sequence ID" value="NZ_FWXB01000012.1"/>
</dbReference>
<dbReference type="InterPro" id="IPR021731">
    <property type="entry name" value="AMIN_dom"/>
</dbReference>
<dbReference type="SMART" id="SM00646">
    <property type="entry name" value="Ami_3"/>
    <property type="match status" value="1"/>
</dbReference>
<dbReference type="PANTHER" id="PTHR30404">
    <property type="entry name" value="N-ACETYLMURAMOYL-L-ALANINE AMIDASE"/>
    <property type="match status" value="1"/>
</dbReference>
<dbReference type="Gene3D" id="2.60.40.3500">
    <property type="match status" value="1"/>
</dbReference>
<dbReference type="Proteomes" id="UP000193224">
    <property type="component" value="Unassembled WGS sequence"/>
</dbReference>
<evidence type="ECO:0000313" key="6">
    <source>
        <dbReference type="EMBL" id="SMC13192.1"/>
    </source>
</evidence>
<dbReference type="InterPro" id="IPR002508">
    <property type="entry name" value="MurNAc-LAA_cat"/>
</dbReference>
<dbReference type="EC" id="3.5.1.28" evidence="2"/>
<dbReference type="OrthoDB" id="9806267at2"/>
<feature type="chain" id="PRO_5013185787" description="N-acetylmuramoyl-L-alanine amidase" evidence="4">
    <location>
        <begin position="20"/>
        <end position="405"/>
    </location>
</feature>
<evidence type="ECO:0000313" key="7">
    <source>
        <dbReference type="Proteomes" id="UP000193224"/>
    </source>
</evidence>
<protein>
    <recommendedName>
        <fullName evidence="2">N-acetylmuramoyl-L-alanine amidase</fullName>
        <ecNumber evidence="2">3.5.1.28</ecNumber>
    </recommendedName>
</protein>
<evidence type="ECO:0000256" key="2">
    <source>
        <dbReference type="ARBA" id="ARBA00011901"/>
    </source>
</evidence>
<keyword evidence="3 6" id="KW-0378">Hydrolase</keyword>
<evidence type="ECO:0000256" key="1">
    <source>
        <dbReference type="ARBA" id="ARBA00001561"/>
    </source>
</evidence>
<reference evidence="6 7" key="1">
    <citation type="submission" date="2017-03" db="EMBL/GenBank/DDBJ databases">
        <authorList>
            <person name="Afonso C.L."/>
            <person name="Miller P.J."/>
            <person name="Scott M.A."/>
            <person name="Spackman E."/>
            <person name="Goraichik I."/>
            <person name="Dimitrov K.M."/>
            <person name="Suarez D.L."/>
            <person name="Swayne D.E."/>
        </authorList>
    </citation>
    <scope>NUCLEOTIDE SEQUENCE [LARGE SCALE GENOMIC DNA]</scope>
    <source>
        <strain evidence="6 7">CECT 7745</strain>
    </source>
</reference>
<dbReference type="Pfam" id="PF01520">
    <property type="entry name" value="Amidase_3"/>
    <property type="match status" value="1"/>
</dbReference>
<dbReference type="GO" id="GO:0030288">
    <property type="term" value="C:outer membrane-bounded periplasmic space"/>
    <property type="evidence" value="ECO:0007669"/>
    <property type="project" value="TreeGrafter"/>
</dbReference>
<dbReference type="AlphaFoldDB" id="A0A1X7BU87"/>